<dbReference type="AlphaFoldDB" id="A0A238UC17"/>
<dbReference type="Pfam" id="PF14258">
    <property type="entry name" value="DUF4350"/>
    <property type="match status" value="1"/>
</dbReference>
<keyword evidence="1" id="KW-0472">Membrane</keyword>
<dbReference type="PROSITE" id="PS51257">
    <property type="entry name" value="PROKAR_LIPOPROTEIN"/>
    <property type="match status" value="1"/>
</dbReference>
<dbReference type="InterPro" id="IPR025646">
    <property type="entry name" value="DUF4350"/>
</dbReference>
<dbReference type="EMBL" id="LT899436">
    <property type="protein sequence ID" value="SNR15960.1"/>
    <property type="molecule type" value="Genomic_DNA"/>
</dbReference>
<reference evidence="3 4" key="1">
    <citation type="submission" date="2017-07" db="EMBL/GenBank/DDBJ databases">
        <authorList>
            <person name="Sun Z.S."/>
            <person name="Albrecht U."/>
            <person name="Echele G."/>
            <person name="Lee C.C."/>
        </authorList>
    </citation>
    <scope>NUCLEOTIDE SEQUENCE [LARGE SCALE GENOMIC DNA]</scope>
    <source>
        <strain evidence="4">type strain: KCTC 22618</strain>
    </source>
</reference>
<evidence type="ECO:0000256" key="1">
    <source>
        <dbReference type="SAM" id="Phobius"/>
    </source>
</evidence>
<keyword evidence="1" id="KW-0812">Transmembrane</keyword>
<name>A0A238UC17_9FLAO</name>
<accession>A0A238UC17</accession>
<dbReference type="RefSeq" id="WP_095072138.1">
    <property type="nucleotide sequence ID" value="NZ_LT899436.1"/>
</dbReference>
<organism evidence="3 4">
    <name type="scientific">Tenacibaculum jejuense</name>
    <dbReference type="NCBI Taxonomy" id="584609"/>
    <lineage>
        <taxon>Bacteria</taxon>
        <taxon>Pseudomonadati</taxon>
        <taxon>Bacteroidota</taxon>
        <taxon>Flavobacteriia</taxon>
        <taxon>Flavobacteriales</taxon>
        <taxon>Flavobacteriaceae</taxon>
        <taxon>Tenacibaculum</taxon>
    </lineage>
</organism>
<evidence type="ECO:0000259" key="2">
    <source>
        <dbReference type="Pfam" id="PF14258"/>
    </source>
</evidence>
<evidence type="ECO:0000313" key="4">
    <source>
        <dbReference type="Proteomes" id="UP000215214"/>
    </source>
</evidence>
<keyword evidence="1" id="KW-1133">Transmembrane helix</keyword>
<evidence type="ECO:0000313" key="3">
    <source>
        <dbReference type="EMBL" id="SNR15960.1"/>
    </source>
</evidence>
<keyword evidence="4" id="KW-1185">Reference proteome</keyword>
<dbReference type="KEGG" id="tje:TJEJU_2274"/>
<gene>
    <name evidence="3" type="ORF">TJEJU_2274</name>
</gene>
<dbReference type="OrthoDB" id="1111222at2"/>
<feature type="transmembrane region" description="Helical" evidence="1">
    <location>
        <begin position="270"/>
        <end position="287"/>
    </location>
</feature>
<dbReference type="Proteomes" id="UP000215214">
    <property type="component" value="Chromosome TJEJU"/>
</dbReference>
<proteinExistence type="predicted"/>
<protein>
    <recommendedName>
        <fullName evidence="2">DUF4350 domain-containing protein</fullName>
    </recommendedName>
</protein>
<feature type="domain" description="DUF4350" evidence="2">
    <location>
        <begin position="33"/>
        <end position="229"/>
    </location>
</feature>
<sequence>MRKSNRFYIIGVLLFTIVGCKKTNWRENYQERSKDPFGTYIFANELENLFNDNEFEVLDEHIYDYLLINPVTTKDQGNYVCVKSYAYQLDKKTIKKLLDFVAVGNTVFLASNSFSSILQKELSFETKNLDDIVYSIEDLKQLDATLYLNNNQLSPKKTYFDRNLRRNYFESIDSTKTTVLGTQNINSERDKANFIKIRHGEGHVFLHTQPIVFTNYYLLKDNASYVENVFSYLPDRPIFLDTQTKRSKYKKNKEQKSALNFFYKHPSLKWALHVAFFGLLLFLFLNARRKQRAIPELKALKNSTQDFTHTIANLYLKEDNHKNLVTKKITYFLEKVRTKYHLDTQNLNASFIEKLAAKSGNTEHTTKYLINTITTINKRSQCSQEELVQLNSLIENFLKNK</sequence>